<dbReference type="AlphaFoldDB" id="A0A0R2BL18"/>
<evidence type="ECO:0000259" key="3">
    <source>
        <dbReference type="Pfam" id="PF01113"/>
    </source>
</evidence>
<dbReference type="Pfam" id="PF01113">
    <property type="entry name" value="DapB_N"/>
    <property type="match status" value="1"/>
</dbReference>
<dbReference type="InterPro" id="IPR045760">
    <property type="entry name" value="DAP_DH_C"/>
</dbReference>
<dbReference type="Pfam" id="PF19328">
    <property type="entry name" value="DAP_DH_C"/>
    <property type="match status" value="1"/>
</dbReference>
<keyword evidence="1" id="KW-0521">NADP</keyword>
<feature type="domain" description="Dihydrodipicolinate reductase N-terminal" evidence="3">
    <location>
        <begin position="7"/>
        <end position="101"/>
    </location>
</feature>
<dbReference type="PATRIC" id="fig|1423738.3.peg.1439"/>
<protein>
    <submittedName>
        <fullName evidence="5">Uncharacterized protein</fullName>
    </submittedName>
</protein>
<dbReference type="RefSeq" id="WP_057755110.1">
    <property type="nucleotide sequence ID" value="NZ_AYYK01000004.1"/>
</dbReference>
<dbReference type="SUPFAM" id="SSF51735">
    <property type="entry name" value="NAD(P)-binding Rossmann-fold domains"/>
    <property type="match status" value="1"/>
</dbReference>
<dbReference type="InterPro" id="IPR036291">
    <property type="entry name" value="NAD(P)-bd_dom_sf"/>
</dbReference>
<keyword evidence="2" id="KW-0560">Oxidoreductase</keyword>
<dbReference type="CDD" id="cd24146">
    <property type="entry name" value="nat-AmDH_N_like"/>
    <property type="match status" value="1"/>
</dbReference>
<evidence type="ECO:0000256" key="1">
    <source>
        <dbReference type="ARBA" id="ARBA00022857"/>
    </source>
</evidence>
<feature type="domain" description="2,4-diaminopentanoate dehydrogenase C-terminal" evidence="4">
    <location>
        <begin position="151"/>
        <end position="328"/>
    </location>
</feature>
<dbReference type="InterPro" id="IPR000846">
    <property type="entry name" value="DapB_N"/>
</dbReference>
<gene>
    <name evidence="5" type="ORF">FC84_GL001424</name>
</gene>
<evidence type="ECO:0000313" key="5">
    <source>
        <dbReference type="EMBL" id="KRM79250.1"/>
    </source>
</evidence>
<name>A0A0R2BL18_9LACO</name>
<organism evidence="5 6">
    <name type="scientific">Lapidilactobacillus dextrinicus DSM 20335</name>
    <dbReference type="NCBI Taxonomy" id="1423738"/>
    <lineage>
        <taxon>Bacteria</taxon>
        <taxon>Bacillati</taxon>
        <taxon>Bacillota</taxon>
        <taxon>Bacilli</taxon>
        <taxon>Lactobacillales</taxon>
        <taxon>Lactobacillaceae</taxon>
        <taxon>Lapidilactobacillus</taxon>
    </lineage>
</organism>
<dbReference type="Gene3D" id="3.40.50.720">
    <property type="entry name" value="NAD(P)-binding Rossmann-like Domain"/>
    <property type="match status" value="1"/>
</dbReference>
<dbReference type="GO" id="GO:0009089">
    <property type="term" value="P:lysine biosynthetic process via diaminopimelate"/>
    <property type="evidence" value="ECO:0007669"/>
    <property type="project" value="InterPro"/>
</dbReference>
<reference evidence="5 6" key="1">
    <citation type="journal article" date="2015" name="Genome Announc.">
        <title>Expanding the biotechnology potential of lactobacilli through comparative genomics of 213 strains and associated genera.</title>
        <authorList>
            <person name="Sun Z."/>
            <person name="Harris H.M."/>
            <person name="McCann A."/>
            <person name="Guo C."/>
            <person name="Argimon S."/>
            <person name="Zhang W."/>
            <person name="Yang X."/>
            <person name="Jeffery I.B."/>
            <person name="Cooney J.C."/>
            <person name="Kagawa T.F."/>
            <person name="Liu W."/>
            <person name="Song Y."/>
            <person name="Salvetti E."/>
            <person name="Wrobel A."/>
            <person name="Rasinkangas P."/>
            <person name="Parkhill J."/>
            <person name="Rea M.C."/>
            <person name="O'Sullivan O."/>
            <person name="Ritari J."/>
            <person name="Douillard F.P."/>
            <person name="Paul Ross R."/>
            <person name="Yang R."/>
            <person name="Briner A.E."/>
            <person name="Felis G.E."/>
            <person name="de Vos W.M."/>
            <person name="Barrangou R."/>
            <person name="Klaenhammer T.R."/>
            <person name="Caufield P.W."/>
            <person name="Cui Y."/>
            <person name="Zhang H."/>
            <person name="O'Toole P.W."/>
        </authorList>
    </citation>
    <scope>NUCLEOTIDE SEQUENCE [LARGE SCALE GENOMIC DNA]</scope>
    <source>
        <strain evidence="5 6">DSM 20335</strain>
    </source>
</reference>
<dbReference type="EMBL" id="AYYK01000004">
    <property type="protein sequence ID" value="KRM79250.1"/>
    <property type="molecule type" value="Genomic_DNA"/>
</dbReference>
<accession>A0A0R2BL18</accession>
<comment type="caution">
    <text evidence="5">The sequence shown here is derived from an EMBL/GenBank/DDBJ whole genome shotgun (WGS) entry which is preliminary data.</text>
</comment>
<dbReference type="GO" id="GO:0008839">
    <property type="term" value="F:4-hydroxy-tetrahydrodipicolinate reductase"/>
    <property type="evidence" value="ECO:0007669"/>
    <property type="project" value="InterPro"/>
</dbReference>
<evidence type="ECO:0000256" key="2">
    <source>
        <dbReference type="ARBA" id="ARBA00023002"/>
    </source>
</evidence>
<evidence type="ECO:0000313" key="6">
    <source>
        <dbReference type="Proteomes" id="UP000051813"/>
    </source>
</evidence>
<proteinExistence type="predicted"/>
<dbReference type="Proteomes" id="UP000051813">
    <property type="component" value="Unassembled WGS sequence"/>
</dbReference>
<sequence length="342" mass="37431">MNQNKVKVIQYGCGKMSKVIMKYLRDHGAEIVGAIDANPEVVGLDIGEFAEFGALTGVKISDNAEEVFANCDADIAIVTIFSYMPEMSDFFELCLTNGVNVLTTCEEAIYPWNTSPMVTNKLDKLAKENNVTITGSGMQDIYWINMPTLMMAGMNQIKKIKGAASYNVEDYGLALAEAHGAGFDLDKFDREIAQAESFPSYMWNAGEAICAKMGWTIQEISQKNVPITLDEAVHSETLGEVIPAGNAIGMSAVTTIKTYQGPSLELECIGKVYRETDGDMCDWQIEGEPDMVFSLEKLDTVAHTCATIVNRIPSVLKAPAGFVTAEKLVSVNFPTYPLNMYL</sequence>
<evidence type="ECO:0000259" key="4">
    <source>
        <dbReference type="Pfam" id="PF19328"/>
    </source>
</evidence>
<keyword evidence="6" id="KW-1185">Reference proteome</keyword>
<dbReference type="OrthoDB" id="9767616at2"/>